<feature type="chain" id="PRO_5031016970" evidence="1">
    <location>
        <begin position="27"/>
        <end position="151"/>
    </location>
</feature>
<evidence type="ECO:0000256" key="1">
    <source>
        <dbReference type="SAM" id="SignalP"/>
    </source>
</evidence>
<dbReference type="SMART" id="SM00708">
    <property type="entry name" value="PhBP"/>
    <property type="match status" value="1"/>
</dbReference>
<dbReference type="Gene3D" id="1.10.238.20">
    <property type="entry name" value="Pheromone/general odorant binding protein domain"/>
    <property type="match status" value="1"/>
</dbReference>
<keyword evidence="1" id="KW-0732">Signal</keyword>
<sequence>MSVRKVSGIAFAVGLLVLILAVDVQAKLDGKKVRAFTANIAKACQPKTTPFGEIHEIIGKGKPTAEEKCFITCAITKGGLLSNNGEFQPDGIKKINEAMREFDDNPAEYKNIDEVIIANCGGIEKPEKCDKGYAIAECSLKAFIDVHGNIF</sequence>
<evidence type="ECO:0000313" key="3">
    <source>
        <dbReference type="Proteomes" id="UP000594454"/>
    </source>
</evidence>
<dbReference type="OrthoDB" id="8194670at2759"/>
<dbReference type="Pfam" id="PF01395">
    <property type="entry name" value="PBP_GOBP"/>
    <property type="match status" value="1"/>
</dbReference>
<dbReference type="InParanoid" id="A0A7R8UUY3"/>
<evidence type="ECO:0000313" key="2">
    <source>
        <dbReference type="EMBL" id="CAD7087544.1"/>
    </source>
</evidence>
<gene>
    <name evidence="2" type="ORF">HERILL_LOCUS10244</name>
</gene>
<dbReference type="Proteomes" id="UP000594454">
    <property type="component" value="Chromosome 4"/>
</dbReference>
<proteinExistence type="predicted"/>
<reference evidence="2 3" key="1">
    <citation type="submission" date="2020-11" db="EMBL/GenBank/DDBJ databases">
        <authorList>
            <person name="Wallbank WR R."/>
            <person name="Pardo Diaz C."/>
            <person name="Kozak K."/>
            <person name="Martin S."/>
            <person name="Jiggins C."/>
            <person name="Moest M."/>
            <person name="Warren A I."/>
            <person name="Generalovic N T."/>
            <person name="Byers J.R.P. K."/>
            <person name="Montejo-Kovacevich G."/>
            <person name="Yen C E."/>
        </authorList>
    </citation>
    <scope>NUCLEOTIDE SEQUENCE [LARGE SCALE GENOMIC DNA]</scope>
</reference>
<dbReference type="InterPro" id="IPR036728">
    <property type="entry name" value="PBP_GOBP_sf"/>
</dbReference>
<protein>
    <submittedName>
        <fullName evidence="2">Uncharacterized protein</fullName>
    </submittedName>
</protein>
<dbReference type="CDD" id="cd23992">
    <property type="entry name" value="PBP_GOBP"/>
    <property type="match status" value="1"/>
</dbReference>
<accession>A0A7R8UUY3</accession>
<dbReference type="InterPro" id="IPR006170">
    <property type="entry name" value="PBP/GOBP"/>
</dbReference>
<keyword evidence="3" id="KW-1185">Reference proteome</keyword>
<dbReference type="GO" id="GO:0005549">
    <property type="term" value="F:odorant binding"/>
    <property type="evidence" value="ECO:0007669"/>
    <property type="project" value="InterPro"/>
</dbReference>
<dbReference type="SUPFAM" id="SSF47565">
    <property type="entry name" value="Insect pheromone/odorant-binding proteins"/>
    <property type="match status" value="1"/>
</dbReference>
<dbReference type="AlphaFoldDB" id="A0A7R8UUY3"/>
<name>A0A7R8UUY3_HERIL</name>
<dbReference type="EMBL" id="LR899012">
    <property type="protein sequence ID" value="CAD7087544.1"/>
    <property type="molecule type" value="Genomic_DNA"/>
</dbReference>
<feature type="signal peptide" evidence="1">
    <location>
        <begin position="1"/>
        <end position="26"/>
    </location>
</feature>
<organism evidence="2 3">
    <name type="scientific">Hermetia illucens</name>
    <name type="common">Black soldier fly</name>
    <dbReference type="NCBI Taxonomy" id="343691"/>
    <lineage>
        <taxon>Eukaryota</taxon>
        <taxon>Metazoa</taxon>
        <taxon>Ecdysozoa</taxon>
        <taxon>Arthropoda</taxon>
        <taxon>Hexapoda</taxon>
        <taxon>Insecta</taxon>
        <taxon>Pterygota</taxon>
        <taxon>Neoptera</taxon>
        <taxon>Endopterygota</taxon>
        <taxon>Diptera</taxon>
        <taxon>Brachycera</taxon>
        <taxon>Stratiomyomorpha</taxon>
        <taxon>Stratiomyidae</taxon>
        <taxon>Hermetiinae</taxon>
        <taxon>Hermetia</taxon>
    </lineage>
</organism>